<evidence type="ECO:0000313" key="2">
    <source>
        <dbReference type="Proteomes" id="UP001603857"/>
    </source>
</evidence>
<dbReference type="Proteomes" id="UP001603857">
    <property type="component" value="Unassembled WGS sequence"/>
</dbReference>
<gene>
    <name evidence="1" type="ORF">Fmac_026738</name>
</gene>
<keyword evidence="2" id="KW-1185">Reference proteome</keyword>
<reference evidence="1 2" key="1">
    <citation type="submission" date="2024-08" db="EMBL/GenBank/DDBJ databases">
        <title>Insights into the chromosomal genome structure of Flemingia macrophylla.</title>
        <authorList>
            <person name="Ding Y."/>
            <person name="Zhao Y."/>
            <person name="Bi W."/>
            <person name="Wu M."/>
            <person name="Zhao G."/>
            <person name="Gong Y."/>
            <person name="Li W."/>
            <person name="Zhang P."/>
        </authorList>
    </citation>
    <scope>NUCLEOTIDE SEQUENCE [LARGE SCALE GENOMIC DNA]</scope>
    <source>
        <strain evidence="1">DYQJB</strain>
        <tissue evidence="1">Leaf</tissue>
    </source>
</reference>
<comment type="caution">
    <text evidence="1">The sequence shown here is derived from an EMBL/GenBank/DDBJ whole genome shotgun (WGS) entry which is preliminary data.</text>
</comment>
<evidence type="ECO:0000313" key="1">
    <source>
        <dbReference type="EMBL" id="KAL2322359.1"/>
    </source>
</evidence>
<dbReference type="EMBL" id="JBGMDY010000009">
    <property type="protein sequence ID" value="KAL2322359.1"/>
    <property type="molecule type" value="Genomic_DNA"/>
</dbReference>
<dbReference type="AlphaFoldDB" id="A0ABD1LFQ9"/>
<name>A0ABD1LFQ9_9FABA</name>
<proteinExistence type="predicted"/>
<sequence length="115" mass="13137">MCALSQRSILIDGKLVGDNFLDWYRNLRIVLMQEKIIDTIDKPSVSKPESSSTYKKYLEDCMNAKCVILASMSSELQRQHKDMDPPGIVDHVKKMYGSQSKTTRYQLSKTLLGPH</sequence>
<protein>
    <submittedName>
        <fullName evidence="1">Uncharacterized protein</fullName>
    </submittedName>
</protein>
<organism evidence="1 2">
    <name type="scientific">Flemingia macrophylla</name>
    <dbReference type="NCBI Taxonomy" id="520843"/>
    <lineage>
        <taxon>Eukaryota</taxon>
        <taxon>Viridiplantae</taxon>
        <taxon>Streptophyta</taxon>
        <taxon>Embryophyta</taxon>
        <taxon>Tracheophyta</taxon>
        <taxon>Spermatophyta</taxon>
        <taxon>Magnoliopsida</taxon>
        <taxon>eudicotyledons</taxon>
        <taxon>Gunneridae</taxon>
        <taxon>Pentapetalae</taxon>
        <taxon>rosids</taxon>
        <taxon>fabids</taxon>
        <taxon>Fabales</taxon>
        <taxon>Fabaceae</taxon>
        <taxon>Papilionoideae</taxon>
        <taxon>50 kb inversion clade</taxon>
        <taxon>NPAAA clade</taxon>
        <taxon>indigoferoid/millettioid clade</taxon>
        <taxon>Phaseoleae</taxon>
        <taxon>Flemingia</taxon>
    </lineage>
</organism>
<accession>A0ABD1LFQ9</accession>